<evidence type="ECO:0000256" key="3">
    <source>
        <dbReference type="ARBA" id="ARBA00022552"/>
    </source>
</evidence>
<reference evidence="10 11" key="1">
    <citation type="submission" date="2018-08" db="EMBL/GenBank/DDBJ databases">
        <title>A genome reference for cultivated species of the human gut microbiota.</title>
        <authorList>
            <person name="Zou Y."/>
            <person name="Xue W."/>
            <person name="Luo G."/>
        </authorList>
    </citation>
    <scope>NUCLEOTIDE SEQUENCE [LARGE SCALE GENOMIC DNA]</scope>
    <source>
        <strain evidence="10 11">AF24-29</strain>
    </source>
</reference>
<dbReference type="AlphaFoldDB" id="A0A412G5H2"/>
<dbReference type="CDD" id="cd11572">
    <property type="entry name" value="RlmI_M_like"/>
    <property type="match status" value="1"/>
</dbReference>
<dbReference type="Pfam" id="PF17785">
    <property type="entry name" value="PUA_3"/>
    <property type="match status" value="1"/>
</dbReference>
<evidence type="ECO:0000259" key="9">
    <source>
        <dbReference type="SMART" id="SM00359"/>
    </source>
</evidence>
<dbReference type="InterPro" id="IPR036974">
    <property type="entry name" value="PUA_sf"/>
</dbReference>
<proteinExistence type="inferred from homology"/>
<evidence type="ECO:0000256" key="4">
    <source>
        <dbReference type="ARBA" id="ARBA00022603"/>
    </source>
</evidence>
<dbReference type="PANTHER" id="PTHR42873">
    <property type="entry name" value="RIBOSOMAL RNA LARGE SUBUNIT METHYLTRANSFERASE"/>
    <property type="match status" value="1"/>
</dbReference>
<dbReference type="PROSITE" id="PS50890">
    <property type="entry name" value="PUA"/>
    <property type="match status" value="1"/>
</dbReference>
<evidence type="ECO:0000256" key="8">
    <source>
        <dbReference type="ARBA" id="ARBA00038091"/>
    </source>
</evidence>
<keyword evidence="4 10" id="KW-0489">Methyltransferase</keyword>
<evidence type="ECO:0000256" key="5">
    <source>
        <dbReference type="ARBA" id="ARBA00022679"/>
    </source>
</evidence>
<sequence>MKQQRQFPTVTVTKKAQRSLQEGHPWVYGGEVIEVKETADGQLCDVVNEKGTYLGTGFYNAQSLIRVRIVSQNANDGFDEAFWRRRIGYSLDYRRIVMGEDFGCCRLIFGEADHFPGWTVDRFGPVLVSQIMSLGIERIKDQLFALLWEEMEKRGQTVAGIYERNDIALRKKEGLKENTGWAAGFPHPESTTTQIVENGIRYEVDFGEGQKTGFFLDQKYNRQAAARLAKGRTVLDCCTHTGSFALNTAKAGAARVIAADISASALASARHNAQLNGLEAVMEFVQADVFDLLADPKWKAQGIDYIILDPPAFTKSRKTIRNAYQGYCQINTLAMKLLPRGGLFATASCSHFMEDAMFEAMLQEAARNAKVELRQIEVRHQAPDHPILMTVPETRYLKFYLFQIV</sequence>
<dbReference type="CDD" id="cd02440">
    <property type="entry name" value="AdoMet_MTases"/>
    <property type="match status" value="1"/>
</dbReference>
<keyword evidence="2" id="KW-0963">Cytoplasm</keyword>
<dbReference type="InterPro" id="IPR019614">
    <property type="entry name" value="SAM-dep_methyl-trfase"/>
</dbReference>
<accession>A0A412G5H2</accession>
<name>A0A412G5H2_9FIRM</name>
<dbReference type="GO" id="GO:0032259">
    <property type="term" value="P:methylation"/>
    <property type="evidence" value="ECO:0007669"/>
    <property type="project" value="UniProtKB-KW"/>
</dbReference>
<feature type="domain" description="PUA" evidence="9">
    <location>
        <begin position="8"/>
        <end position="92"/>
    </location>
</feature>
<dbReference type="SUPFAM" id="SSF53335">
    <property type="entry name" value="S-adenosyl-L-methionine-dependent methyltransferases"/>
    <property type="match status" value="1"/>
</dbReference>
<evidence type="ECO:0000313" key="10">
    <source>
        <dbReference type="EMBL" id="RGR76240.1"/>
    </source>
</evidence>
<dbReference type="Gene3D" id="3.40.50.150">
    <property type="entry name" value="Vaccinia Virus protein VP39"/>
    <property type="match status" value="1"/>
</dbReference>
<dbReference type="Pfam" id="PF10672">
    <property type="entry name" value="Methyltrans_SAM"/>
    <property type="match status" value="1"/>
</dbReference>
<dbReference type="GO" id="GO:0008168">
    <property type="term" value="F:methyltransferase activity"/>
    <property type="evidence" value="ECO:0007669"/>
    <property type="project" value="UniProtKB-KW"/>
</dbReference>
<keyword evidence="5 10" id="KW-0808">Transferase</keyword>
<gene>
    <name evidence="10" type="ORF">DWY25_02480</name>
</gene>
<dbReference type="SMART" id="SM00359">
    <property type="entry name" value="PUA"/>
    <property type="match status" value="1"/>
</dbReference>
<evidence type="ECO:0000256" key="6">
    <source>
        <dbReference type="ARBA" id="ARBA00022691"/>
    </source>
</evidence>
<dbReference type="Gene3D" id="3.30.750.80">
    <property type="entry name" value="RNA methyltransferase domain (HRMD) like"/>
    <property type="match status" value="1"/>
</dbReference>
<comment type="caution">
    <text evidence="10">The sequence shown here is derived from an EMBL/GenBank/DDBJ whole genome shotgun (WGS) entry which is preliminary data.</text>
</comment>
<comment type="subcellular location">
    <subcellularLocation>
        <location evidence="1">Cytoplasm</location>
    </subcellularLocation>
</comment>
<dbReference type="Proteomes" id="UP000284178">
    <property type="component" value="Unassembled WGS sequence"/>
</dbReference>
<dbReference type="RefSeq" id="WP_117893237.1">
    <property type="nucleotide sequence ID" value="NZ_CABJCV010000002.1"/>
</dbReference>
<comment type="similarity">
    <text evidence="8">Belongs to the methyltransferase superfamily. RlmI family.</text>
</comment>
<dbReference type="InterPro" id="IPR015947">
    <property type="entry name" value="PUA-like_sf"/>
</dbReference>
<dbReference type="Gene3D" id="2.30.130.10">
    <property type="entry name" value="PUA domain"/>
    <property type="match status" value="1"/>
</dbReference>
<dbReference type="InterPro" id="IPR002478">
    <property type="entry name" value="PUA"/>
</dbReference>
<keyword evidence="3" id="KW-0698">rRNA processing</keyword>
<evidence type="ECO:0000256" key="1">
    <source>
        <dbReference type="ARBA" id="ARBA00004496"/>
    </source>
</evidence>
<evidence type="ECO:0000256" key="7">
    <source>
        <dbReference type="ARBA" id="ARBA00022884"/>
    </source>
</evidence>
<keyword evidence="6" id="KW-0949">S-adenosyl-L-methionine</keyword>
<dbReference type="PANTHER" id="PTHR42873:SF1">
    <property type="entry name" value="S-ADENOSYLMETHIONINE-DEPENDENT METHYLTRANSFERASE DOMAIN-CONTAINING PROTEIN"/>
    <property type="match status" value="1"/>
</dbReference>
<dbReference type="CDD" id="cd21153">
    <property type="entry name" value="PUA_RlmI"/>
    <property type="match status" value="1"/>
</dbReference>
<evidence type="ECO:0000256" key="2">
    <source>
        <dbReference type="ARBA" id="ARBA00022490"/>
    </source>
</evidence>
<dbReference type="InterPro" id="IPR029063">
    <property type="entry name" value="SAM-dependent_MTases_sf"/>
</dbReference>
<dbReference type="EMBL" id="QRUP01000002">
    <property type="protein sequence ID" value="RGR76240.1"/>
    <property type="molecule type" value="Genomic_DNA"/>
</dbReference>
<dbReference type="InterPro" id="IPR041532">
    <property type="entry name" value="RlmI-like_PUA"/>
</dbReference>
<dbReference type="GO" id="GO:0005737">
    <property type="term" value="C:cytoplasm"/>
    <property type="evidence" value="ECO:0007669"/>
    <property type="project" value="UniProtKB-SubCell"/>
</dbReference>
<dbReference type="SUPFAM" id="SSF88697">
    <property type="entry name" value="PUA domain-like"/>
    <property type="match status" value="1"/>
</dbReference>
<dbReference type="GeneID" id="83014276"/>
<keyword evidence="11" id="KW-1185">Reference proteome</keyword>
<organism evidence="10 11">
    <name type="scientific">Holdemania filiformis</name>
    <dbReference type="NCBI Taxonomy" id="61171"/>
    <lineage>
        <taxon>Bacteria</taxon>
        <taxon>Bacillati</taxon>
        <taxon>Bacillota</taxon>
        <taxon>Erysipelotrichia</taxon>
        <taxon>Erysipelotrichales</taxon>
        <taxon>Erysipelotrichaceae</taxon>
        <taxon>Holdemania</taxon>
    </lineage>
</organism>
<protein>
    <submittedName>
        <fullName evidence="10">Class I SAM-dependent rRNA methyltransferase</fullName>
    </submittedName>
</protein>
<dbReference type="GO" id="GO:0003723">
    <property type="term" value="F:RNA binding"/>
    <property type="evidence" value="ECO:0007669"/>
    <property type="project" value="UniProtKB-KW"/>
</dbReference>
<keyword evidence="7" id="KW-0694">RNA-binding</keyword>
<dbReference type="GO" id="GO:0006364">
    <property type="term" value="P:rRNA processing"/>
    <property type="evidence" value="ECO:0007669"/>
    <property type="project" value="UniProtKB-KW"/>
</dbReference>
<evidence type="ECO:0000313" key="11">
    <source>
        <dbReference type="Proteomes" id="UP000284178"/>
    </source>
</evidence>